<name>A0A183DSN8_9BILA</name>
<accession>A0A183DSN8</accession>
<organism evidence="3">
    <name type="scientific">Gongylonema pulchrum</name>
    <dbReference type="NCBI Taxonomy" id="637853"/>
    <lineage>
        <taxon>Eukaryota</taxon>
        <taxon>Metazoa</taxon>
        <taxon>Ecdysozoa</taxon>
        <taxon>Nematoda</taxon>
        <taxon>Chromadorea</taxon>
        <taxon>Rhabditida</taxon>
        <taxon>Spirurina</taxon>
        <taxon>Spiruromorpha</taxon>
        <taxon>Spiruroidea</taxon>
        <taxon>Gongylonematidae</taxon>
        <taxon>Gongylonema</taxon>
    </lineage>
</organism>
<evidence type="ECO:0000313" key="3">
    <source>
        <dbReference type="WBParaSite" id="GPUH_0001174301-mRNA-1"/>
    </source>
</evidence>
<dbReference type="EMBL" id="UYRT01078759">
    <property type="protein sequence ID" value="VDN19166.1"/>
    <property type="molecule type" value="Genomic_DNA"/>
</dbReference>
<sequence length="43" mass="5330">MFQAHYYKKIQKQAPGNTLRNYKYRKLTRITAKNQKLRKILYL</sequence>
<reference evidence="3" key="1">
    <citation type="submission" date="2016-06" db="UniProtKB">
        <authorList>
            <consortium name="WormBaseParasite"/>
        </authorList>
    </citation>
    <scope>IDENTIFICATION</scope>
</reference>
<dbReference type="AlphaFoldDB" id="A0A183DSN8"/>
<dbReference type="Proteomes" id="UP000271098">
    <property type="component" value="Unassembled WGS sequence"/>
</dbReference>
<keyword evidence="2" id="KW-1185">Reference proteome</keyword>
<gene>
    <name evidence="1" type="ORF">GPUH_LOCUS11729</name>
</gene>
<protein>
    <submittedName>
        <fullName evidence="3">Ribosomal protein S18</fullName>
    </submittedName>
</protein>
<evidence type="ECO:0000313" key="2">
    <source>
        <dbReference type="Proteomes" id="UP000271098"/>
    </source>
</evidence>
<dbReference type="WBParaSite" id="GPUH_0001174301-mRNA-1">
    <property type="protein sequence ID" value="GPUH_0001174301-mRNA-1"/>
    <property type="gene ID" value="GPUH_0001174301"/>
</dbReference>
<proteinExistence type="predicted"/>
<reference evidence="1 2" key="2">
    <citation type="submission" date="2018-11" db="EMBL/GenBank/DDBJ databases">
        <authorList>
            <consortium name="Pathogen Informatics"/>
        </authorList>
    </citation>
    <scope>NUCLEOTIDE SEQUENCE [LARGE SCALE GENOMIC DNA]</scope>
</reference>
<evidence type="ECO:0000313" key="1">
    <source>
        <dbReference type="EMBL" id="VDN19166.1"/>
    </source>
</evidence>